<proteinExistence type="predicted"/>
<feature type="domain" description="ABC transporter" evidence="5">
    <location>
        <begin position="4"/>
        <end position="235"/>
    </location>
</feature>
<dbReference type="InterPro" id="IPR040582">
    <property type="entry name" value="OB_MalK-like"/>
</dbReference>
<evidence type="ECO:0000313" key="6">
    <source>
        <dbReference type="EMBL" id="GIH00197.1"/>
    </source>
</evidence>
<dbReference type="PROSITE" id="PS00211">
    <property type="entry name" value="ABC_TRANSPORTER_1"/>
    <property type="match status" value="1"/>
</dbReference>
<dbReference type="RefSeq" id="WP_203861532.1">
    <property type="nucleotide sequence ID" value="NZ_BAAAZQ010000020.1"/>
</dbReference>
<evidence type="ECO:0000256" key="2">
    <source>
        <dbReference type="ARBA" id="ARBA00022741"/>
    </source>
</evidence>
<dbReference type="InterPro" id="IPR015855">
    <property type="entry name" value="ABC_transpr_MalK-like"/>
</dbReference>
<dbReference type="InterPro" id="IPR017871">
    <property type="entry name" value="ABC_transporter-like_CS"/>
</dbReference>
<dbReference type="InterPro" id="IPR003593">
    <property type="entry name" value="AAA+_ATPase"/>
</dbReference>
<dbReference type="Pfam" id="PF00005">
    <property type="entry name" value="ABC_tran"/>
    <property type="match status" value="1"/>
</dbReference>
<comment type="caution">
    <text evidence="6">The sequence shown here is derived from an EMBL/GenBank/DDBJ whole genome shotgun (WGS) entry which is preliminary data.</text>
</comment>
<accession>A0ABQ4EZZ5</accession>
<dbReference type="SMART" id="SM00382">
    <property type="entry name" value="AAA"/>
    <property type="match status" value="1"/>
</dbReference>
<keyword evidence="3 6" id="KW-0067">ATP-binding</keyword>
<dbReference type="PROSITE" id="PS50893">
    <property type="entry name" value="ABC_TRANSPORTER_2"/>
    <property type="match status" value="1"/>
</dbReference>
<dbReference type="Gene3D" id="3.40.50.300">
    <property type="entry name" value="P-loop containing nucleotide triphosphate hydrolases"/>
    <property type="match status" value="1"/>
</dbReference>
<dbReference type="InterPro" id="IPR027417">
    <property type="entry name" value="P-loop_NTPase"/>
</dbReference>
<evidence type="ECO:0000256" key="4">
    <source>
        <dbReference type="SAM" id="MobiDB-lite"/>
    </source>
</evidence>
<dbReference type="PANTHER" id="PTHR43875:SF1">
    <property type="entry name" value="OSMOPROTECTIVE COMPOUNDS UPTAKE ATP-BINDING PROTEIN GGTA"/>
    <property type="match status" value="1"/>
</dbReference>
<protein>
    <submittedName>
        <fullName evidence="6">Sugar ABC transporter ATP-binding protein</fullName>
    </submittedName>
</protein>
<evidence type="ECO:0000256" key="3">
    <source>
        <dbReference type="ARBA" id="ARBA00022840"/>
    </source>
</evidence>
<evidence type="ECO:0000259" key="5">
    <source>
        <dbReference type="PROSITE" id="PS50893"/>
    </source>
</evidence>
<keyword evidence="1" id="KW-0813">Transport</keyword>
<evidence type="ECO:0000313" key="7">
    <source>
        <dbReference type="Proteomes" id="UP000621500"/>
    </source>
</evidence>
<dbReference type="CDD" id="cd03301">
    <property type="entry name" value="ABC_MalK_N"/>
    <property type="match status" value="1"/>
</dbReference>
<dbReference type="EMBL" id="BONX01000050">
    <property type="protein sequence ID" value="GIH00197.1"/>
    <property type="molecule type" value="Genomic_DNA"/>
</dbReference>
<dbReference type="Pfam" id="PF17912">
    <property type="entry name" value="OB_MalK"/>
    <property type="match status" value="1"/>
</dbReference>
<sequence>MTTVALKDVTKVFPDGTVAVDNVSLDVNDGEFMVLLGPSGCGKSTVLRMVAGLEDPSTGAVLLDGELANDLPPRERGIAMVFQDFALYPHMSVGANIAFPLRLSGVEEGPRGERVADVASALGIGDVLGRKPSQLSGGQRQRVAMGRAIVRRPGLFLMDEPLSNLDSGLRAELRAEISGLVRELGVSTIYVTHDQAEALTMADRVAIMRKGVLQDVGTPTQVYGRPATLYVAAFLGSPRMNLLEATVYVHLDRYVTLNLGEQALYLPWDDIRARAVAHYHGERIVVGMRAEALTPVAPDTPGDVLQGRIRYLEHHGHESLAFLDIGATAIVVDDLGGPVTDERPTGAGRGLRRLGQVMQRLTGRAVGPGQPAPAARGARDSVLNDPGRHHRRPAELAVRLAPYPAVNSGHPMAVSVRMDAVHFFDERGDRIDVGWR</sequence>
<gene>
    <name evidence="6" type="ORF">Pma05_67690</name>
</gene>
<keyword evidence="7" id="KW-1185">Reference proteome</keyword>
<dbReference type="SUPFAM" id="SSF50331">
    <property type="entry name" value="MOP-like"/>
    <property type="match status" value="1"/>
</dbReference>
<dbReference type="PANTHER" id="PTHR43875">
    <property type="entry name" value="MALTODEXTRIN IMPORT ATP-BINDING PROTEIN MSMX"/>
    <property type="match status" value="1"/>
</dbReference>
<dbReference type="GO" id="GO:0005524">
    <property type="term" value="F:ATP binding"/>
    <property type="evidence" value="ECO:0007669"/>
    <property type="project" value="UniProtKB-KW"/>
</dbReference>
<dbReference type="SUPFAM" id="SSF52540">
    <property type="entry name" value="P-loop containing nucleoside triphosphate hydrolases"/>
    <property type="match status" value="1"/>
</dbReference>
<keyword evidence="2" id="KW-0547">Nucleotide-binding</keyword>
<name>A0ABQ4EZZ5_9ACTN</name>
<dbReference type="Gene3D" id="2.40.50.100">
    <property type="match status" value="1"/>
</dbReference>
<dbReference type="InterPro" id="IPR003439">
    <property type="entry name" value="ABC_transporter-like_ATP-bd"/>
</dbReference>
<evidence type="ECO:0000256" key="1">
    <source>
        <dbReference type="ARBA" id="ARBA00022448"/>
    </source>
</evidence>
<dbReference type="InterPro" id="IPR008995">
    <property type="entry name" value="Mo/tungstate-bd_C_term_dom"/>
</dbReference>
<feature type="region of interest" description="Disordered" evidence="4">
    <location>
        <begin position="364"/>
        <end position="391"/>
    </location>
</feature>
<dbReference type="Proteomes" id="UP000621500">
    <property type="component" value="Unassembled WGS sequence"/>
</dbReference>
<organism evidence="6 7">
    <name type="scientific">Plantactinospora mayteni</name>
    <dbReference type="NCBI Taxonomy" id="566021"/>
    <lineage>
        <taxon>Bacteria</taxon>
        <taxon>Bacillati</taxon>
        <taxon>Actinomycetota</taxon>
        <taxon>Actinomycetes</taxon>
        <taxon>Micromonosporales</taxon>
        <taxon>Micromonosporaceae</taxon>
        <taxon>Plantactinospora</taxon>
    </lineage>
</organism>
<reference evidence="6 7" key="1">
    <citation type="submission" date="2021-01" db="EMBL/GenBank/DDBJ databases">
        <title>Whole genome shotgun sequence of Plantactinospora mayteni NBRC 109088.</title>
        <authorList>
            <person name="Komaki H."/>
            <person name="Tamura T."/>
        </authorList>
    </citation>
    <scope>NUCLEOTIDE SEQUENCE [LARGE SCALE GENOMIC DNA]</scope>
    <source>
        <strain evidence="6 7">NBRC 109088</strain>
    </source>
</reference>
<feature type="compositionally biased region" description="Low complexity" evidence="4">
    <location>
        <begin position="364"/>
        <end position="376"/>
    </location>
</feature>
<dbReference type="InterPro" id="IPR047641">
    <property type="entry name" value="ABC_transpr_MalK/UgpC-like"/>
</dbReference>